<keyword evidence="6" id="KW-0732">Signal</keyword>
<evidence type="ECO:0000256" key="11">
    <source>
        <dbReference type="ARBA" id="ARBA00023202"/>
    </source>
</evidence>
<evidence type="ECO:0000313" key="18">
    <source>
        <dbReference type="Ensembl" id="ENSKMAP00000025075.1"/>
    </source>
</evidence>
<evidence type="ECO:0000256" key="13">
    <source>
        <dbReference type="ARBA" id="ARBA00038868"/>
    </source>
</evidence>
<dbReference type="Gene3D" id="2.40.10.10">
    <property type="entry name" value="Trypsin-like serine proteases"/>
    <property type="match status" value="2"/>
</dbReference>
<evidence type="ECO:0000256" key="2">
    <source>
        <dbReference type="ARBA" id="ARBA00022525"/>
    </source>
</evidence>
<dbReference type="InterPro" id="IPR000001">
    <property type="entry name" value="Kringle"/>
</dbReference>
<dbReference type="InterPro" id="IPR033116">
    <property type="entry name" value="TRYPSIN_SER"/>
</dbReference>
<dbReference type="FunFam" id="2.40.10.10:FF:000003">
    <property type="entry name" value="Transmembrane serine protease 3"/>
    <property type="match status" value="1"/>
</dbReference>
<dbReference type="InterPro" id="IPR018114">
    <property type="entry name" value="TRYPSIN_HIS"/>
</dbReference>
<keyword evidence="19" id="KW-1185">Reference proteome</keyword>
<keyword evidence="4 14" id="KW-0420">Kringle</keyword>
<keyword evidence="11" id="KW-0617">Plasminogen activation</keyword>
<keyword evidence="5 15" id="KW-0645">Protease</keyword>
<dbReference type="InterPro" id="IPR043504">
    <property type="entry name" value="Peptidase_S1_PA_chymotrypsin"/>
</dbReference>
<dbReference type="GO" id="GO:0004252">
    <property type="term" value="F:serine-type endopeptidase activity"/>
    <property type="evidence" value="ECO:0007669"/>
    <property type="project" value="UniProtKB-EC"/>
</dbReference>
<sequence length="438" mass="49263">MIFSQPRLLCHVLFKTFHIRSLHPFILHYEVPFLYFFYVRSQTKISPASRSKSRSEDESVCHRLHPCSCQRQHGEHQVEVSLKTCRSGDGSSYRGFVAKSSNGRRCLRWSSVNRVYGNSNGIGKHNYCRNPDHKLKPWCYVFKSQRIMKEYCDIPRCKTIFFKLFPHSFLLLVPKEYTCGERSERIMNKIVGGSFTVIESHPWVAALYLNSNFLCGGSLISPCWVLTAAHCFLDGEHTKHRHLSVHLGKSAINETDAIKEQRFSVEKLIIHKGYDDGNYNNDIALLKIKSKNGRCAVKTPSVRTVCLPPAHTKLPAGLSASIAGFGKQNFSSSEFSQLLKQASVMLMTNPQCTLEPPYTRMVTENMFCAASPDWSTDACKGDSGGPLVYEASGRMFLFGVVSWGDGCATVNKPGVYTQVTNYNKWIAAKTGLTEGRAL</sequence>
<keyword evidence="7 15" id="KW-0378">Hydrolase</keyword>
<comment type="caution">
    <text evidence="14">Lacks conserved residue(s) required for the propagation of feature annotation.</text>
</comment>
<dbReference type="PROSITE" id="PS00135">
    <property type="entry name" value="TRYPSIN_SER"/>
    <property type="match status" value="1"/>
</dbReference>
<reference evidence="18" key="2">
    <citation type="submission" date="2025-09" db="UniProtKB">
        <authorList>
            <consortium name="Ensembl"/>
        </authorList>
    </citation>
    <scope>IDENTIFICATION</scope>
</reference>
<evidence type="ECO:0000256" key="8">
    <source>
        <dbReference type="ARBA" id="ARBA00022825"/>
    </source>
</evidence>
<reference evidence="18" key="1">
    <citation type="submission" date="2025-08" db="UniProtKB">
        <authorList>
            <consortium name="Ensembl"/>
        </authorList>
    </citation>
    <scope>IDENTIFICATION</scope>
</reference>
<comment type="catalytic activity">
    <reaction evidence="12">
        <text>Preferential cleavage: Arg-|-Xaa, Lys-|-Xaa.</text>
        <dbReference type="EC" id="3.4.21.4"/>
    </reaction>
</comment>
<dbReference type="PRINTS" id="PR00018">
    <property type="entry name" value="KRINGLE"/>
</dbReference>
<dbReference type="GO" id="GO:0005615">
    <property type="term" value="C:extracellular space"/>
    <property type="evidence" value="ECO:0007669"/>
    <property type="project" value="TreeGrafter"/>
</dbReference>
<dbReference type="EC" id="3.4.21.4" evidence="13"/>
<dbReference type="PANTHER" id="PTHR24264:SF38">
    <property type="entry name" value="UROKINASE-TYPE PLASMINOGEN ACTIVATOR"/>
    <property type="match status" value="1"/>
</dbReference>
<evidence type="ECO:0000256" key="5">
    <source>
        <dbReference type="ARBA" id="ARBA00022670"/>
    </source>
</evidence>
<dbReference type="GO" id="GO:0031639">
    <property type="term" value="P:plasminogen activation"/>
    <property type="evidence" value="ECO:0007669"/>
    <property type="project" value="Ensembl"/>
</dbReference>
<evidence type="ECO:0000256" key="14">
    <source>
        <dbReference type="PROSITE-ProRule" id="PRU00121"/>
    </source>
</evidence>
<evidence type="ECO:0000256" key="15">
    <source>
        <dbReference type="RuleBase" id="RU363034"/>
    </source>
</evidence>
<dbReference type="PROSITE" id="PS00021">
    <property type="entry name" value="KRINGLE_1"/>
    <property type="match status" value="1"/>
</dbReference>
<dbReference type="PANTHER" id="PTHR24264">
    <property type="entry name" value="TRYPSIN-RELATED"/>
    <property type="match status" value="1"/>
</dbReference>
<dbReference type="PROSITE" id="PS00134">
    <property type="entry name" value="TRYPSIN_HIS"/>
    <property type="match status" value="1"/>
</dbReference>
<name>A0A3Q3B733_KRYMA</name>
<accession>A0A3Q3B733</accession>
<dbReference type="CDD" id="cd00108">
    <property type="entry name" value="KR"/>
    <property type="match status" value="1"/>
</dbReference>
<dbReference type="PRINTS" id="PR00722">
    <property type="entry name" value="CHYMOTRYPSIN"/>
</dbReference>
<dbReference type="CDD" id="cd00190">
    <property type="entry name" value="Tryp_SPc"/>
    <property type="match status" value="1"/>
</dbReference>
<evidence type="ECO:0000256" key="7">
    <source>
        <dbReference type="ARBA" id="ARBA00022801"/>
    </source>
</evidence>
<dbReference type="GO" id="GO:0033993">
    <property type="term" value="P:response to lipid"/>
    <property type="evidence" value="ECO:0007669"/>
    <property type="project" value="UniProtKB-ARBA"/>
</dbReference>
<evidence type="ECO:0000256" key="12">
    <source>
        <dbReference type="ARBA" id="ARBA00036320"/>
    </source>
</evidence>
<dbReference type="STRING" id="37003.ENSKMAP00000025075"/>
<organism evidence="18 19">
    <name type="scientific">Kryptolebias marmoratus</name>
    <name type="common">Mangrove killifish</name>
    <name type="synonym">Rivulus marmoratus</name>
    <dbReference type="NCBI Taxonomy" id="37003"/>
    <lineage>
        <taxon>Eukaryota</taxon>
        <taxon>Metazoa</taxon>
        <taxon>Chordata</taxon>
        <taxon>Craniata</taxon>
        <taxon>Vertebrata</taxon>
        <taxon>Euteleostomi</taxon>
        <taxon>Actinopterygii</taxon>
        <taxon>Neopterygii</taxon>
        <taxon>Teleostei</taxon>
        <taxon>Neoteleostei</taxon>
        <taxon>Acanthomorphata</taxon>
        <taxon>Ovalentaria</taxon>
        <taxon>Atherinomorphae</taxon>
        <taxon>Cyprinodontiformes</taxon>
        <taxon>Rivulidae</taxon>
        <taxon>Kryptolebias</taxon>
    </lineage>
</organism>
<evidence type="ECO:0000256" key="4">
    <source>
        <dbReference type="ARBA" id="ARBA00022572"/>
    </source>
</evidence>
<dbReference type="GO" id="GO:0033628">
    <property type="term" value="P:regulation of cell adhesion mediated by integrin"/>
    <property type="evidence" value="ECO:0007669"/>
    <property type="project" value="TreeGrafter"/>
</dbReference>
<keyword evidence="2" id="KW-0964">Secreted</keyword>
<dbReference type="GO" id="GO:1901701">
    <property type="term" value="P:cellular response to oxygen-containing compound"/>
    <property type="evidence" value="ECO:0007669"/>
    <property type="project" value="UniProtKB-ARBA"/>
</dbReference>
<keyword evidence="3" id="KW-0245">EGF-like domain</keyword>
<dbReference type="SUPFAM" id="SSF50494">
    <property type="entry name" value="Trypsin-like serine proteases"/>
    <property type="match status" value="1"/>
</dbReference>
<evidence type="ECO:0000256" key="3">
    <source>
        <dbReference type="ARBA" id="ARBA00022536"/>
    </source>
</evidence>
<feature type="domain" description="Peptidase S1" evidence="17">
    <location>
        <begin position="190"/>
        <end position="431"/>
    </location>
</feature>
<dbReference type="SMART" id="SM00130">
    <property type="entry name" value="KR"/>
    <property type="match status" value="1"/>
</dbReference>
<evidence type="ECO:0000259" key="17">
    <source>
        <dbReference type="PROSITE" id="PS50240"/>
    </source>
</evidence>
<evidence type="ECO:0000256" key="9">
    <source>
        <dbReference type="ARBA" id="ARBA00023145"/>
    </source>
</evidence>
<protein>
    <recommendedName>
        <fullName evidence="13">trypsin</fullName>
        <ecNumber evidence="13">3.4.21.4</ecNumber>
    </recommendedName>
</protein>
<dbReference type="InterPro" id="IPR009003">
    <property type="entry name" value="Peptidase_S1_PA"/>
</dbReference>
<evidence type="ECO:0000256" key="10">
    <source>
        <dbReference type="ARBA" id="ARBA00023157"/>
    </source>
</evidence>
<dbReference type="Proteomes" id="UP000264800">
    <property type="component" value="Unplaced"/>
</dbReference>
<dbReference type="SUPFAM" id="SSF57440">
    <property type="entry name" value="Kringle-like"/>
    <property type="match status" value="1"/>
</dbReference>
<dbReference type="GeneTree" id="ENSGT00940000164426"/>
<dbReference type="Ensembl" id="ENSKMAT00000025396.1">
    <property type="protein sequence ID" value="ENSKMAP00000025075.1"/>
    <property type="gene ID" value="ENSKMAG00000018516.1"/>
</dbReference>
<dbReference type="InterPro" id="IPR001254">
    <property type="entry name" value="Trypsin_dom"/>
</dbReference>
<dbReference type="InterPro" id="IPR038178">
    <property type="entry name" value="Kringle_sf"/>
</dbReference>
<keyword evidence="10" id="KW-1015">Disulfide bond</keyword>
<comment type="subcellular location">
    <subcellularLocation>
        <location evidence="1">Secreted</location>
        <location evidence="1">Extracellular space</location>
    </subcellularLocation>
</comment>
<dbReference type="PROSITE" id="PS50240">
    <property type="entry name" value="TRYPSIN_DOM"/>
    <property type="match status" value="1"/>
</dbReference>
<evidence type="ECO:0000259" key="16">
    <source>
        <dbReference type="PROSITE" id="PS50070"/>
    </source>
</evidence>
<dbReference type="FunFam" id="2.40.20.10:FF:000001">
    <property type="entry name" value="Urokinase-type plasminogen activator"/>
    <property type="match status" value="1"/>
</dbReference>
<evidence type="ECO:0000256" key="6">
    <source>
        <dbReference type="ARBA" id="ARBA00022729"/>
    </source>
</evidence>
<dbReference type="InterPro" id="IPR050127">
    <property type="entry name" value="Serine_Proteases_S1"/>
</dbReference>
<dbReference type="InterPro" id="IPR018056">
    <property type="entry name" value="Kringle_CS"/>
</dbReference>
<dbReference type="SMART" id="SM00020">
    <property type="entry name" value="Tryp_SPc"/>
    <property type="match status" value="1"/>
</dbReference>
<proteinExistence type="predicted"/>
<dbReference type="AlphaFoldDB" id="A0A3Q3B733"/>
<dbReference type="PROSITE" id="PS50070">
    <property type="entry name" value="KRINGLE_2"/>
    <property type="match status" value="1"/>
</dbReference>
<dbReference type="Pfam" id="PF00089">
    <property type="entry name" value="Trypsin"/>
    <property type="match status" value="1"/>
</dbReference>
<dbReference type="InterPro" id="IPR013806">
    <property type="entry name" value="Kringle-like"/>
</dbReference>
<feature type="domain" description="Kringle" evidence="16">
    <location>
        <begin position="84"/>
        <end position="157"/>
    </location>
</feature>
<dbReference type="Pfam" id="PF00051">
    <property type="entry name" value="Kringle"/>
    <property type="match status" value="1"/>
</dbReference>
<keyword evidence="8 15" id="KW-0720">Serine protease</keyword>
<evidence type="ECO:0000313" key="19">
    <source>
        <dbReference type="Proteomes" id="UP000264800"/>
    </source>
</evidence>
<evidence type="ECO:0000256" key="1">
    <source>
        <dbReference type="ARBA" id="ARBA00004239"/>
    </source>
</evidence>
<dbReference type="Gene3D" id="2.40.20.10">
    <property type="entry name" value="Plasminogen Kringle 4"/>
    <property type="match status" value="1"/>
</dbReference>
<keyword evidence="9" id="KW-0865">Zymogen</keyword>
<dbReference type="InterPro" id="IPR001314">
    <property type="entry name" value="Peptidase_S1A"/>
</dbReference>